<evidence type="ECO:0000259" key="1">
    <source>
        <dbReference type="Pfam" id="PF02627"/>
    </source>
</evidence>
<dbReference type="NCBIfam" id="TIGR00778">
    <property type="entry name" value="ahpD_dom"/>
    <property type="match status" value="1"/>
</dbReference>
<keyword evidence="3" id="KW-1185">Reference proteome</keyword>
<dbReference type="SUPFAM" id="SSF69118">
    <property type="entry name" value="AhpD-like"/>
    <property type="match status" value="1"/>
</dbReference>
<protein>
    <submittedName>
        <fullName evidence="2">Alkylhydroperoxidase like protein, AhpD family</fullName>
    </submittedName>
</protein>
<dbReference type="HOGENOM" id="CLU_082760_6_0_7"/>
<proteinExistence type="predicted"/>
<reference evidence="2" key="1">
    <citation type="submission" date="2009-01" db="EMBL/GenBank/DDBJ databases">
        <title>Complete sequence of Anaeromyxobacter dehalogenans 2CP-1.</title>
        <authorList>
            <consortium name="US DOE Joint Genome Institute"/>
            <person name="Lucas S."/>
            <person name="Copeland A."/>
            <person name="Lapidus A."/>
            <person name="Glavina del Rio T."/>
            <person name="Dalin E."/>
            <person name="Tice H."/>
            <person name="Bruce D."/>
            <person name="Goodwin L."/>
            <person name="Pitluck S."/>
            <person name="Saunders E."/>
            <person name="Brettin T."/>
            <person name="Detter J.C."/>
            <person name="Han C."/>
            <person name="Larimer F."/>
            <person name="Land M."/>
            <person name="Hauser L."/>
            <person name="Kyrpides N."/>
            <person name="Ovchinnikova G."/>
            <person name="Beliaev A.S."/>
            <person name="Richardson P."/>
        </authorList>
    </citation>
    <scope>NUCLEOTIDE SEQUENCE</scope>
    <source>
        <strain evidence="2">2CP-1</strain>
    </source>
</reference>
<dbReference type="RefSeq" id="WP_015934468.1">
    <property type="nucleotide sequence ID" value="NC_011891.1"/>
</dbReference>
<dbReference type="GO" id="GO:0051920">
    <property type="term" value="F:peroxiredoxin activity"/>
    <property type="evidence" value="ECO:0007669"/>
    <property type="project" value="InterPro"/>
</dbReference>
<dbReference type="AlphaFoldDB" id="B8JHE5"/>
<evidence type="ECO:0000313" key="2">
    <source>
        <dbReference type="EMBL" id="ACL66657.1"/>
    </source>
</evidence>
<dbReference type="PANTHER" id="PTHR34846">
    <property type="entry name" value="4-CARBOXYMUCONOLACTONE DECARBOXYLASE FAMILY PROTEIN (AFU_ORTHOLOGUE AFUA_6G11590)"/>
    <property type="match status" value="1"/>
</dbReference>
<sequence length="163" mass="18060">MQPRIDHGKVAPGALRAMYALEQYVRGSGLDLTLYHLVKLRASYLNGCAFCVDMHTKEARAHGETEQRLYAVPVWRETPFFTPRERAALAWTETVTLIGQTGVPDEAFEAARQEFEEAELVNLSMAIVAINGWNRLAVSFRAPVGTYQVGANRAPAEPAAQRA</sequence>
<dbReference type="Pfam" id="PF02627">
    <property type="entry name" value="CMD"/>
    <property type="match status" value="1"/>
</dbReference>
<dbReference type="Gene3D" id="1.20.1290.10">
    <property type="entry name" value="AhpD-like"/>
    <property type="match status" value="1"/>
</dbReference>
<dbReference type="PANTHER" id="PTHR34846:SF10">
    <property type="entry name" value="CYTOPLASMIC PROTEIN"/>
    <property type="match status" value="1"/>
</dbReference>
<name>B8JHE5_ANAD2</name>
<dbReference type="InterPro" id="IPR004675">
    <property type="entry name" value="AhpD_core"/>
</dbReference>
<dbReference type="EMBL" id="CP001359">
    <property type="protein sequence ID" value="ACL66657.1"/>
    <property type="molecule type" value="Genomic_DNA"/>
</dbReference>
<dbReference type="Proteomes" id="UP000007089">
    <property type="component" value="Chromosome"/>
</dbReference>
<organism evidence="2 3">
    <name type="scientific">Anaeromyxobacter dehalogenans (strain ATCC BAA-258 / DSM 21875 / 2CP-1)</name>
    <dbReference type="NCBI Taxonomy" id="455488"/>
    <lineage>
        <taxon>Bacteria</taxon>
        <taxon>Pseudomonadati</taxon>
        <taxon>Myxococcota</taxon>
        <taxon>Myxococcia</taxon>
        <taxon>Myxococcales</taxon>
        <taxon>Cystobacterineae</taxon>
        <taxon>Anaeromyxobacteraceae</taxon>
        <taxon>Anaeromyxobacter</taxon>
    </lineage>
</organism>
<dbReference type="InterPro" id="IPR029032">
    <property type="entry name" value="AhpD-like"/>
</dbReference>
<evidence type="ECO:0000313" key="3">
    <source>
        <dbReference type="Proteomes" id="UP000007089"/>
    </source>
</evidence>
<dbReference type="KEGG" id="acp:A2cp1_3323"/>
<feature type="domain" description="Carboxymuconolactone decarboxylase-like" evidence="1">
    <location>
        <begin position="12"/>
        <end position="93"/>
    </location>
</feature>
<gene>
    <name evidence="2" type="ordered locus">A2cp1_3323</name>
</gene>
<accession>B8JHE5</accession>
<dbReference type="InterPro" id="IPR003779">
    <property type="entry name" value="CMD-like"/>
</dbReference>